<dbReference type="EMBL" id="JACHIV010000001">
    <property type="protein sequence ID" value="MBB5068662.1"/>
    <property type="molecule type" value="Genomic_DNA"/>
</dbReference>
<protein>
    <recommendedName>
        <fullName evidence="5">Hydrolytic protein</fullName>
    </recommendedName>
</protein>
<dbReference type="Proteomes" id="UP000580474">
    <property type="component" value="Unassembled WGS sequence"/>
</dbReference>
<keyword evidence="4" id="KW-1185">Reference proteome</keyword>
<evidence type="ECO:0000256" key="2">
    <source>
        <dbReference type="SAM" id="Phobius"/>
    </source>
</evidence>
<keyword evidence="2" id="KW-0812">Transmembrane</keyword>
<dbReference type="RefSeq" id="WP_184478319.1">
    <property type="nucleotide sequence ID" value="NZ_JACHIV010000001.1"/>
</dbReference>
<dbReference type="AlphaFoldDB" id="A0A840NHK9"/>
<feature type="transmembrane region" description="Helical" evidence="2">
    <location>
        <begin position="239"/>
        <end position="258"/>
    </location>
</feature>
<feature type="compositionally biased region" description="Pro residues" evidence="1">
    <location>
        <begin position="284"/>
        <end position="305"/>
    </location>
</feature>
<keyword evidence="2" id="KW-0472">Membrane</keyword>
<comment type="caution">
    <text evidence="3">The sequence shown here is derived from an EMBL/GenBank/DDBJ whole genome shotgun (WGS) entry which is preliminary data.</text>
</comment>
<organism evidence="3 4">
    <name type="scientific">Saccharopolyspora gloriosae</name>
    <dbReference type="NCBI Taxonomy" id="455344"/>
    <lineage>
        <taxon>Bacteria</taxon>
        <taxon>Bacillati</taxon>
        <taxon>Actinomycetota</taxon>
        <taxon>Actinomycetes</taxon>
        <taxon>Pseudonocardiales</taxon>
        <taxon>Pseudonocardiaceae</taxon>
        <taxon>Saccharopolyspora</taxon>
    </lineage>
</organism>
<sequence>MSTSAELENTTVVVTPGGEATTTLTVRNGTDIVEAYEFEVVGDCAPWTTVEPARLSLYPGTQGTVTVVLRPPRSATTYAGETPLAVRVRPVERPDLVAVPEMTVRIEPFQQLRAWLAPQRRRAWRSGRFHVVLHNQGNAPIAVPLTASDPAEELRFRVESDRPALEPDDQVEIRLRARVSKLIWFGRPTPKPFLVTASPVSTFVVEPVHAGAPTETLELDERPEQLDGELLQLPILPRWLLALLALLLALLLWWYFLVLPSVESAAKEAAANRARQMAANGELVPPPAPQPEPPAAQPPAPPPEKQPGEDAGPGLNTAPNGGQFSQTIRVVTNGGGSASDVYRVPEGKVLFITDLVLSNFQGDEGVLTIYFGESQLTTIALETFRNQDYHWVTPIAVPAEARVSGVVNCARPGTPPSGQQAARCVEVLNVSGVLRDAPR</sequence>
<gene>
    <name evidence="3" type="ORF">BJ969_001750</name>
</gene>
<feature type="region of interest" description="Disordered" evidence="1">
    <location>
        <begin position="281"/>
        <end position="323"/>
    </location>
</feature>
<evidence type="ECO:0000313" key="3">
    <source>
        <dbReference type="EMBL" id="MBB5068662.1"/>
    </source>
</evidence>
<accession>A0A840NHK9</accession>
<evidence type="ECO:0000313" key="4">
    <source>
        <dbReference type="Proteomes" id="UP000580474"/>
    </source>
</evidence>
<keyword evidence="2" id="KW-1133">Transmembrane helix</keyword>
<evidence type="ECO:0000256" key="1">
    <source>
        <dbReference type="SAM" id="MobiDB-lite"/>
    </source>
</evidence>
<evidence type="ECO:0008006" key="5">
    <source>
        <dbReference type="Google" id="ProtNLM"/>
    </source>
</evidence>
<name>A0A840NHK9_9PSEU</name>
<reference evidence="3 4" key="1">
    <citation type="submission" date="2020-08" db="EMBL/GenBank/DDBJ databases">
        <title>Sequencing the genomes of 1000 actinobacteria strains.</title>
        <authorList>
            <person name="Klenk H.-P."/>
        </authorList>
    </citation>
    <scope>NUCLEOTIDE SEQUENCE [LARGE SCALE GENOMIC DNA]</scope>
    <source>
        <strain evidence="3 4">DSM 45582</strain>
    </source>
</reference>
<proteinExistence type="predicted"/>